<protein>
    <submittedName>
        <fullName evidence="3">Uncharacterized protein</fullName>
    </submittedName>
</protein>
<dbReference type="EMBL" id="BPQG01000032">
    <property type="protein sequence ID" value="GJD44414.1"/>
    <property type="molecule type" value="Genomic_DNA"/>
</dbReference>
<dbReference type="Proteomes" id="UP001055117">
    <property type="component" value="Unassembled WGS sequence"/>
</dbReference>
<feature type="chain" id="PRO_5045749374" evidence="2">
    <location>
        <begin position="38"/>
        <end position="628"/>
    </location>
</feature>
<evidence type="ECO:0000256" key="2">
    <source>
        <dbReference type="SAM" id="SignalP"/>
    </source>
</evidence>
<gene>
    <name evidence="3" type="ORF">AFCDBAGC_2281</name>
</gene>
<reference evidence="3 4" key="1">
    <citation type="journal article" date="2021" name="Front. Microbiol.">
        <title>Comprehensive Comparative Genomics and Phenotyping of Methylobacterium Species.</title>
        <authorList>
            <person name="Alessa O."/>
            <person name="Ogura Y."/>
            <person name="Fujitani Y."/>
            <person name="Takami H."/>
            <person name="Hayashi T."/>
            <person name="Sahin N."/>
            <person name="Tani A."/>
        </authorList>
    </citation>
    <scope>NUCLEOTIDE SEQUENCE [LARGE SCALE GENOMIC DNA]</scope>
    <source>
        <strain evidence="3 4">DSM 23679</strain>
    </source>
</reference>
<name>A0ABQ4QGN2_9HYPH</name>
<keyword evidence="4" id="KW-1185">Reference proteome</keyword>
<proteinExistence type="predicted"/>
<feature type="signal peptide" evidence="2">
    <location>
        <begin position="1"/>
        <end position="37"/>
    </location>
</feature>
<evidence type="ECO:0000313" key="4">
    <source>
        <dbReference type="Proteomes" id="UP001055117"/>
    </source>
</evidence>
<sequence length="628" mass="64067">MIPHRTVRASLLRAARLCFCAGLVLGGAGLAAVPATAQEAASAVQDVVLVDVALPLGDTLFKAARVTVSGTRLSRGDLTAILAPDSAEPWAPRLARLEAASMSIPVLVSEHPGPGGSLQTVTYREVTARDVRAGRIAELTMAGAGVAVSGAQKGSGTYGRIVASDLDLAALVRLSSEPGDGKGPVQRVYAAIRVADVTYTEDSGVAIRIAGLEGRDFGGRQIPGGWNGAMAALTRGLDAVDPEMKADARGRLAATAADLADAVSFGSLELHGLAISRTGAGAPMLVEVGRLAHVGTGAEAGTTLEAIAFAQGGVKARLARAALTGVSLSPTIAALRRLADPNAAVTDEALRRLAPAIGGLTLQDFSVELPADPAAEARQTSRSAGKPPAVAGDPLGVPASQGAAPMRLVLRSGALTFGPLRDGVPTASRLDLSGVTFPATIVAGVPVLGALPDYGYADLDFNLVIDSAWDEDKREVALREMTLSGRDIGSLRLAGTIGGMGPELFASHIPAASLLMLTATAKALDLTVQNTGLFERFLAAQAKALSLKPEELRQEYVAATQFGVPAMLGNSPAARAIGSALGQFVTKPGRLTLNAKAKNAAGLGFADFGLARTPGAVLDKLDVDARVE</sequence>
<evidence type="ECO:0000313" key="3">
    <source>
        <dbReference type="EMBL" id="GJD44414.1"/>
    </source>
</evidence>
<evidence type="ECO:0000256" key="1">
    <source>
        <dbReference type="SAM" id="MobiDB-lite"/>
    </source>
</evidence>
<comment type="caution">
    <text evidence="3">The sequence shown here is derived from an EMBL/GenBank/DDBJ whole genome shotgun (WGS) entry which is preliminary data.</text>
</comment>
<keyword evidence="2" id="KW-0732">Signal</keyword>
<dbReference type="RefSeq" id="WP_238272215.1">
    <property type="nucleotide sequence ID" value="NZ_BPQG01000032.1"/>
</dbReference>
<organism evidence="3 4">
    <name type="scientific">Methylobacterium cerastii</name>
    <dbReference type="NCBI Taxonomy" id="932741"/>
    <lineage>
        <taxon>Bacteria</taxon>
        <taxon>Pseudomonadati</taxon>
        <taxon>Pseudomonadota</taxon>
        <taxon>Alphaproteobacteria</taxon>
        <taxon>Hyphomicrobiales</taxon>
        <taxon>Methylobacteriaceae</taxon>
        <taxon>Methylobacterium</taxon>
    </lineage>
</organism>
<feature type="region of interest" description="Disordered" evidence="1">
    <location>
        <begin position="373"/>
        <end position="394"/>
    </location>
</feature>
<accession>A0ABQ4QGN2</accession>